<sequence length="394" mass="43127">MVSTKHCDLAIAGGGLAGGMIALALAMRRPELRVVLVDQGETIGGEGHIWAFRHDDVADAHRWLLAPLVGHGWRGYDIALPGRRRRFGTPVYAVHSERLDEAVRRAMPAHTILTGRKIVAANKTTLLIDGGDRVQAKAVIDARGAGDLKRLDTAWRTCVAETLRLTEPHGLERPIWVDATIDQSAGPRHLRILPLDADIVRIEDVALADTPEADGEASGARIAEYAAAKGWTVAETQRSEAGALPLALGGDFDAYWQSGAKDVAKAGLRAGLFHPATGLSLPDAVRTAAFVAHLGNPASRTVHEAMRNFAYESWDARRPYRLFARMLMQAADADRRAARFRRFHEGRRTMIERFHAMQSTRADRWRLMVRCRLPLGQMLAAMRDGNSGRAGGQA</sequence>
<dbReference type="InterPro" id="IPR036188">
    <property type="entry name" value="FAD/NAD-bd_sf"/>
</dbReference>
<dbReference type="Pfam" id="PF05834">
    <property type="entry name" value="Lycopene_cycl"/>
    <property type="match status" value="1"/>
</dbReference>
<dbReference type="OrthoDB" id="5793379at2"/>
<dbReference type="RefSeq" id="WP_070934907.1">
    <property type="nucleotide sequence ID" value="NZ_MIPT01000001.1"/>
</dbReference>
<keyword evidence="2" id="KW-1133">Transmembrane helix</keyword>
<dbReference type="InterPro" id="IPR008461">
    <property type="entry name" value="CrtY"/>
</dbReference>
<comment type="caution">
    <text evidence="3">The sequence shown here is derived from an EMBL/GenBank/DDBJ whole genome shotgun (WGS) entry which is preliminary data.</text>
</comment>
<evidence type="ECO:0000313" key="4">
    <source>
        <dbReference type="Proteomes" id="UP000179467"/>
    </source>
</evidence>
<name>A0A1S1HI08_9SPHN</name>
<gene>
    <name evidence="3" type="ORF">BHE75_03944</name>
</gene>
<dbReference type="AlphaFoldDB" id="A0A1S1HI08"/>
<dbReference type="GO" id="GO:0045436">
    <property type="term" value="F:lycopene beta cyclase activity"/>
    <property type="evidence" value="ECO:0007669"/>
    <property type="project" value="InterPro"/>
</dbReference>
<keyword evidence="2" id="KW-0812">Transmembrane</keyword>
<organism evidence="3 4">
    <name type="scientific">Edaphosphingomonas haloaromaticamans</name>
    <dbReference type="NCBI Taxonomy" id="653954"/>
    <lineage>
        <taxon>Bacteria</taxon>
        <taxon>Pseudomonadati</taxon>
        <taxon>Pseudomonadota</taxon>
        <taxon>Alphaproteobacteria</taxon>
        <taxon>Sphingomonadales</taxon>
        <taxon>Rhizorhabdaceae</taxon>
        <taxon>Edaphosphingomonas</taxon>
    </lineage>
</organism>
<comment type="similarity">
    <text evidence="1">Belongs to the lycopene cyclase family.</text>
</comment>
<accession>A0A1S1HI08</accession>
<feature type="transmembrane region" description="Helical" evidence="2">
    <location>
        <begin position="7"/>
        <end position="27"/>
    </location>
</feature>
<evidence type="ECO:0000256" key="2">
    <source>
        <dbReference type="SAM" id="Phobius"/>
    </source>
</evidence>
<dbReference type="Gene3D" id="3.50.50.60">
    <property type="entry name" value="FAD/NAD(P)-binding domain"/>
    <property type="match status" value="1"/>
</dbReference>
<dbReference type="Proteomes" id="UP000179467">
    <property type="component" value="Unassembled WGS sequence"/>
</dbReference>
<keyword evidence="2" id="KW-0472">Membrane</keyword>
<dbReference type="EMBL" id="MIPT01000001">
    <property type="protein sequence ID" value="OHT21929.1"/>
    <property type="molecule type" value="Genomic_DNA"/>
</dbReference>
<dbReference type="InterPro" id="IPR010108">
    <property type="entry name" value="Lycopene_cyclase_b/e"/>
</dbReference>
<protein>
    <submittedName>
        <fullName evidence="3">Lycopene cyclase protein</fullName>
    </submittedName>
</protein>
<dbReference type="GO" id="GO:0016117">
    <property type="term" value="P:carotenoid biosynthetic process"/>
    <property type="evidence" value="ECO:0007669"/>
    <property type="project" value="InterPro"/>
</dbReference>
<keyword evidence="4" id="KW-1185">Reference proteome</keyword>
<dbReference type="NCBIfam" id="TIGR01790">
    <property type="entry name" value="carotene-cycl"/>
    <property type="match status" value="1"/>
</dbReference>
<dbReference type="NCBIfam" id="TIGR01789">
    <property type="entry name" value="lycopene_cycl"/>
    <property type="match status" value="1"/>
</dbReference>
<dbReference type="GO" id="GO:0016705">
    <property type="term" value="F:oxidoreductase activity, acting on paired donors, with incorporation or reduction of molecular oxygen"/>
    <property type="evidence" value="ECO:0007669"/>
    <property type="project" value="InterPro"/>
</dbReference>
<reference evidence="3 4" key="1">
    <citation type="submission" date="2016-09" db="EMBL/GenBank/DDBJ databases">
        <title>Metabolic pathway, cell adaptation mechanisms and a novel monoxygenase revealed through proteogenomic-transcription analysis of a Sphingomonas haloaromaticamans strain degrading the fungicide ortho-phenylphenol.</title>
        <authorList>
            <person name="Perruchon C."/>
            <person name="Papadopoulou E.S."/>
            <person name="Rousidou C."/>
            <person name="Vasileiadis S."/>
            <person name="Tanou G."/>
            <person name="Amoutzias G."/>
            <person name="Molassiotis A."/>
            <person name="Karpouzas D.G."/>
        </authorList>
    </citation>
    <scope>NUCLEOTIDE SEQUENCE [LARGE SCALE GENOMIC DNA]</scope>
    <source>
        <strain evidence="3 4">P3</strain>
    </source>
</reference>
<evidence type="ECO:0000313" key="3">
    <source>
        <dbReference type="EMBL" id="OHT21929.1"/>
    </source>
</evidence>
<evidence type="ECO:0000256" key="1">
    <source>
        <dbReference type="ARBA" id="ARBA00006599"/>
    </source>
</evidence>
<proteinExistence type="inferred from homology"/>
<dbReference type="SUPFAM" id="SSF51905">
    <property type="entry name" value="FAD/NAD(P)-binding domain"/>
    <property type="match status" value="1"/>
</dbReference>